<sequence length="220" mass="24531">MVIVIWSLDSLHIFFSTCSAWDYVIINHANAASGFLFWLVFLPKNCQLLVLIELICRNVPAGMIVMNLSIAMVQYIWVMRIRQPNPSNSEYEPVSLPHSNVYGWAALLFAAIGNPTSPQQMASNHPTIPSWVPPTVLILQIVNDVLATSMLSATLHPNKTGFRRWLTRDTGRSDALITRTLVFSLNTGFLTCISGIAVLVTWLVIPDQTYCEAVWLATAK</sequence>
<dbReference type="AlphaFoldDB" id="A0A167SLY5"/>
<proteinExistence type="predicted"/>
<organism evidence="2 3">
    <name type="scientific">Athelia psychrophila</name>
    <dbReference type="NCBI Taxonomy" id="1759441"/>
    <lineage>
        <taxon>Eukaryota</taxon>
        <taxon>Fungi</taxon>
        <taxon>Dikarya</taxon>
        <taxon>Basidiomycota</taxon>
        <taxon>Agaricomycotina</taxon>
        <taxon>Agaricomycetes</taxon>
        <taxon>Agaricomycetidae</taxon>
        <taxon>Atheliales</taxon>
        <taxon>Atheliaceae</taxon>
        <taxon>Athelia</taxon>
    </lineage>
</organism>
<feature type="transmembrane region" description="Helical" evidence="1">
    <location>
        <begin position="176"/>
        <end position="205"/>
    </location>
</feature>
<dbReference type="OrthoDB" id="2757242at2759"/>
<feature type="non-terminal residue" evidence="2">
    <location>
        <position position="220"/>
    </location>
</feature>
<keyword evidence="3" id="KW-1185">Reference proteome</keyword>
<evidence type="ECO:0000313" key="3">
    <source>
        <dbReference type="Proteomes" id="UP000076532"/>
    </source>
</evidence>
<feature type="transmembrane region" description="Helical" evidence="1">
    <location>
        <begin position="54"/>
        <end position="77"/>
    </location>
</feature>
<evidence type="ECO:0000313" key="2">
    <source>
        <dbReference type="EMBL" id="KZP02053.1"/>
    </source>
</evidence>
<protein>
    <submittedName>
        <fullName evidence="2">Uncharacterized protein</fullName>
    </submittedName>
</protein>
<dbReference type="EMBL" id="KV419110">
    <property type="protein sequence ID" value="KZP02053.1"/>
    <property type="molecule type" value="Genomic_DNA"/>
</dbReference>
<reference evidence="2 3" key="1">
    <citation type="journal article" date="2016" name="Mol. Biol. Evol.">
        <title>Comparative Genomics of Early-Diverging Mushroom-Forming Fungi Provides Insights into the Origins of Lignocellulose Decay Capabilities.</title>
        <authorList>
            <person name="Nagy L.G."/>
            <person name="Riley R."/>
            <person name="Tritt A."/>
            <person name="Adam C."/>
            <person name="Daum C."/>
            <person name="Floudas D."/>
            <person name="Sun H."/>
            <person name="Yadav J.S."/>
            <person name="Pangilinan J."/>
            <person name="Larsson K.H."/>
            <person name="Matsuura K."/>
            <person name="Barry K."/>
            <person name="Labutti K."/>
            <person name="Kuo R."/>
            <person name="Ohm R.A."/>
            <person name="Bhattacharya S.S."/>
            <person name="Shirouzu T."/>
            <person name="Yoshinaga Y."/>
            <person name="Martin F.M."/>
            <person name="Grigoriev I.V."/>
            <person name="Hibbett D.S."/>
        </authorList>
    </citation>
    <scope>NUCLEOTIDE SEQUENCE [LARGE SCALE GENOMIC DNA]</scope>
    <source>
        <strain evidence="2 3">CBS 109695</strain>
    </source>
</reference>
<gene>
    <name evidence="2" type="ORF">FIBSPDRAFT_906207</name>
</gene>
<accession>A0A167SLY5</accession>
<feature type="transmembrane region" description="Helical" evidence="1">
    <location>
        <begin position="20"/>
        <end position="42"/>
    </location>
</feature>
<evidence type="ECO:0000256" key="1">
    <source>
        <dbReference type="SAM" id="Phobius"/>
    </source>
</evidence>
<keyword evidence="1" id="KW-1133">Transmembrane helix</keyword>
<dbReference type="Proteomes" id="UP000076532">
    <property type="component" value="Unassembled WGS sequence"/>
</dbReference>
<name>A0A167SLY5_9AGAM</name>
<keyword evidence="1" id="KW-0812">Transmembrane</keyword>
<keyword evidence="1" id="KW-0472">Membrane</keyword>